<dbReference type="EnsemblMetazoa" id="XM_022815467">
    <property type="protein sequence ID" value="XP_022671202"/>
    <property type="gene ID" value="LOC111254529"/>
</dbReference>
<protein>
    <recommendedName>
        <fullName evidence="11">Asparagine--tRNA ligase, cytoplasmic</fullName>
        <ecNumber evidence="3">6.1.1.22</ecNumber>
    </recommendedName>
    <alternativeName>
        <fullName evidence="10">Asparaginyl-tRNA synthetase</fullName>
    </alternativeName>
</protein>
<keyword evidence="9" id="KW-0030">Aminoacyl-tRNA synthetase</keyword>
<dbReference type="InterPro" id="IPR045864">
    <property type="entry name" value="aa-tRNA-synth_II/BPL/LPL"/>
</dbReference>
<dbReference type="InterPro" id="IPR004364">
    <property type="entry name" value="Aa-tRNA-synt_II"/>
</dbReference>
<dbReference type="Pfam" id="PF00152">
    <property type="entry name" value="tRNA-synt_2"/>
    <property type="match status" value="1"/>
</dbReference>
<evidence type="ECO:0000256" key="13">
    <source>
        <dbReference type="SAM" id="Coils"/>
    </source>
</evidence>
<evidence type="ECO:0000259" key="15">
    <source>
        <dbReference type="PROSITE" id="PS50862"/>
    </source>
</evidence>
<dbReference type="InterPro" id="IPR004365">
    <property type="entry name" value="NA-bd_OB_tRNA"/>
</dbReference>
<evidence type="ECO:0000256" key="5">
    <source>
        <dbReference type="ARBA" id="ARBA00022598"/>
    </source>
</evidence>
<dbReference type="PANTHER" id="PTHR22594">
    <property type="entry name" value="ASPARTYL/LYSYL-TRNA SYNTHETASE"/>
    <property type="match status" value="1"/>
</dbReference>
<evidence type="ECO:0000256" key="7">
    <source>
        <dbReference type="ARBA" id="ARBA00022840"/>
    </source>
</evidence>
<dbReference type="PROSITE" id="PS50862">
    <property type="entry name" value="AA_TRNA_LIGASE_II"/>
    <property type="match status" value="1"/>
</dbReference>
<dbReference type="Pfam" id="PF01336">
    <property type="entry name" value="tRNA_anti-codon"/>
    <property type="match status" value="1"/>
</dbReference>
<dbReference type="InterPro" id="IPR012340">
    <property type="entry name" value="NA-bd_OB-fold"/>
</dbReference>
<dbReference type="AlphaFoldDB" id="A0A7M7KS86"/>
<dbReference type="InParanoid" id="A0A7M7KS86"/>
<dbReference type="InterPro" id="IPR002312">
    <property type="entry name" value="Asp/Asn-tRNA-synth_IIb"/>
</dbReference>
<evidence type="ECO:0000256" key="3">
    <source>
        <dbReference type="ARBA" id="ARBA00012816"/>
    </source>
</evidence>
<keyword evidence="7" id="KW-0067">ATP-binding</keyword>
<dbReference type="InterPro" id="IPR004522">
    <property type="entry name" value="Asn-tRNA-ligase"/>
</dbReference>
<dbReference type="InterPro" id="IPR006195">
    <property type="entry name" value="aa-tRNA-synth_II"/>
</dbReference>
<evidence type="ECO:0000256" key="10">
    <source>
        <dbReference type="ARBA" id="ARBA00029886"/>
    </source>
</evidence>
<organism evidence="16 17">
    <name type="scientific">Varroa destructor</name>
    <name type="common">Honeybee mite</name>
    <dbReference type="NCBI Taxonomy" id="109461"/>
    <lineage>
        <taxon>Eukaryota</taxon>
        <taxon>Metazoa</taxon>
        <taxon>Ecdysozoa</taxon>
        <taxon>Arthropoda</taxon>
        <taxon>Chelicerata</taxon>
        <taxon>Arachnida</taxon>
        <taxon>Acari</taxon>
        <taxon>Parasitiformes</taxon>
        <taxon>Mesostigmata</taxon>
        <taxon>Gamasina</taxon>
        <taxon>Dermanyssoidea</taxon>
        <taxon>Varroidae</taxon>
        <taxon>Varroa</taxon>
    </lineage>
</organism>
<dbReference type="FunFam" id="3.30.930.10:FF:000040">
    <property type="entry name" value="Asparagine--tRNA ligase, cytoplasmic"/>
    <property type="match status" value="1"/>
</dbReference>
<evidence type="ECO:0000256" key="2">
    <source>
        <dbReference type="ARBA" id="ARBA00008226"/>
    </source>
</evidence>
<dbReference type="RefSeq" id="XP_022671202.1">
    <property type="nucleotide sequence ID" value="XM_022815467.1"/>
</dbReference>
<dbReference type="OMA" id="DCCLYPR"/>
<dbReference type="FunCoup" id="A0A7M7KS86">
    <property type="interactions" value="1832"/>
</dbReference>
<evidence type="ECO:0000256" key="1">
    <source>
        <dbReference type="ARBA" id="ARBA00004496"/>
    </source>
</evidence>
<dbReference type="PANTHER" id="PTHR22594:SF16">
    <property type="entry name" value="ASPARAGINE--TRNA LIGASE, CYTOPLASMIC"/>
    <property type="match status" value="1"/>
</dbReference>
<evidence type="ECO:0000313" key="16">
    <source>
        <dbReference type="EnsemblMetazoa" id="XP_022671202"/>
    </source>
</evidence>
<dbReference type="KEGG" id="vde:111254529"/>
<keyword evidence="6" id="KW-0547">Nucleotide-binding</keyword>
<comment type="catalytic activity">
    <reaction evidence="12">
        <text>tRNA(Asn) + L-asparagine + ATP = L-asparaginyl-tRNA(Asn) + AMP + diphosphate + H(+)</text>
        <dbReference type="Rhea" id="RHEA:11180"/>
        <dbReference type="Rhea" id="RHEA-COMP:9659"/>
        <dbReference type="Rhea" id="RHEA-COMP:9674"/>
        <dbReference type="ChEBI" id="CHEBI:15378"/>
        <dbReference type="ChEBI" id="CHEBI:30616"/>
        <dbReference type="ChEBI" id="CHEBI:33019"/>
        <dbReference type="ChEBI" id="CHEBI:58048"/>
        <dbReference type="ChEBI" id="CHEBI:78442"/>
        <dbReference type="ChEBI" id="CHEBI:78515"/>
        <dbReference type="ChEBI" id="CHEBI:456215"/>
        <dbReference type="EC" id="6.1.1.22"/>
    </reaction>
</comment>
<dbReference type="Gene3D" id="2.40.50.140">
    <property type="entry name" value="Nucleic acid-binding proteins"/>
    <property type="match status" value="1"/>
</dbReference>
<dbReference type="SUPFAM" id="SSF55681">
    <property type="entry name" value="Class II aaRS and biotin synthetases"/>
    <property type="match status" value="1"/>
</dbReference>
<dbReference type="CTD" id="35194"/>
<comment type="similarity">
    <text evidence="2">Belongs to the class-II aminoacyl-tRNA synthetase family.</text>
</comment>
<dbReference type="NCBIfam" id="TIGR00457">
    <property type="entry name" value="asnS"/>
    <property type="match status" value="1"/>
</dbReference>
<keyword evidence="13" id="KW-0175">Coiled coil</keyword>
<dbReference type="Proteomes" id="UP000594260">
    <property type="component" value="Unplaced"/>
</dbReference>
<keyword evidence="5" id="KW-0436">Ligase</keyword>
<proteinExistence type="inferred from homology"/>
<evidence type="ECO:0000256" key="11">
    <source>
        <dbReference type="ARBA" id="ARBA00039867"/>
    </source>
</evidence>
<keyword evidence="8" id="KW-0648">Protein biosynthesis</keyword>
<feature type="compositionally biased region" description="Polar residues" evidence="14">
    <location>
        <begin position="9"/>
        <end position="20"/>
    </location>
</feature>
<dbReference type="Gene3D" id="3.30.930.10">
    <property type="entry name" value="Bira Bifunctional Protein, Domain 2"/>
    <property type="match status" value="1"/>
</dbReference>
<evidence type="ECO:0000256" key="6">
    <source>
        <dbReference type="ARBA" id="ARBA00022741"/>
    </source>
</evidence>
<dbReference type="GO" id="GO:0003676">
    <property type="term" value="F:nucleic acid binding"/>
    <property type="evidence" value="ECO:0007669"/>
    <property type="project" value="InterPro"/>
</dbReference>
<name>A0A7M7KS86_VARDE</name>
<comment type="subcellular location">
    <subcellularLocation>
        <location evidence="1">Cytoplasm</location>
    </subcellularLocation>
</comment>
<dbReference type="GeneID" id="111254529"/>
<feature type="domain" description="Aminoacyl-transfer RNA synthetases class-II family profile" evidence="15">
    <location>
        <begin position="254"/>
        <end position="545"/>
    </location>
</feature>
<dbReference type="SUPFAM" id="SSF50249">
    <property type="entry name" value="Nucleic acid-binding proteins"/>
    <property type="match status" value="1"/>
</dbReference>
<reference evidence="16" key="1">
    <citation type="submission" date="2021-01" db="UniProtKB">
        <authorList>
            <consortium name="EnsemblMetazoa"/>
        </authorList>
    </citation>
    <scope>IDENTIFICATION</scope>
</reference>
<sequence>MGDRAPIYTSETTGSDDTGNGSEGTPFKTVLRAMHYAKQEPFPDIFVDSKDSSVKYELISQAQKKKIKKIWVRECYKDADKAAAIEKREAEDAARREQNLEEAKKIVIAEDPSLPKAMEMKIRELTKNKGKRMRVFGWVHNLRRQGKAIMFVVLRDGTGFLQCVLSDKLCQTVNALKLTTECTVLITGIVNDVPEGKSAPGNIELLADYWEMIGEAPAGGIDNVINDESHVDVLLDNRHLALRSETLSKIMKARSVIMQCFRDHFFERHYTEVFPPTLVQCQVEGGSTLFKLDYFGEEAYLTQSSQLYLETMLPSLGDVFCVAMSYRAEQSRTRRHLAEYTHIEAEFVYITFDELLNRIEDMIVDVAERAMKSPIGEIIKELNPSFEPPKKPFKRMTYVDAIEYCRAHDILKEDGTHFDFGDDIPEMPERKMTDQIGEPILLNRFPAEIKSFYMQRDAADNRVTESVDVLMPGVGEIVGGSMRVWKEESLTEGFKRENIDMANYFWYIDQRRFGTCPHGGFGLGFERFLTWILGRYHIRDVILYPRFVGRCKP</sequence>
<dbReference type="GO" id="GO:0005524">
    <property type="term" value="F:ATP binding"/>
    <property type="evidence" value="ECO:0007669"/>
    <property type="project" value="UniProtKB-KW"/>
</dbReference>
<dbReference type="GO" id="GO:0006421">
    <property type="term" value="P:asparaginyl-tRNA aminoacylation"/>
    <property type="evidence" value="ECO:0007669"/>
    <property type="project" value="InterPro"/>
</dbReference>
<dbReference type="InterPro" id="IPR048952">
    <property type="entry name" value="AsnRS_N"/>
</dbReference>
<feature type="region of interest" description="Disordered" evidence="14">
    <location>
        <begin position="1"/>
        <end position="26"/>
    </location>
</feature>
<dbReference type="GO" id="GO:0004816">
    <property type="term" value="F:asparagine-tRNA ligase activity"/>
    <property type="evidence" value="ECO:0007669"/>
    <property type="project" value="UniProtKB-EC"/>
</dbReference>
<keyword evidence="4" id="KW-0963">Cytoplasm</keyword>
<evidence type="ECO:0000313" key="17">
    <source>
        <dbReference type="Proteomes" id="UP000594260"/>
    </source>
</evidence>
<dbReference type="CDD" id="cd00776">
    <property type="entry name" value="AsxRS_core"/>
    <property type="match status" value="1"/>
</dbReference>
<keyword evidence="17" id="KW-1185">Reference proteome</keyword>
<dbReference type="FunFam" id="2.40.50.140:FF:000151">
    <property type="entry name" value="Asparagine--tRNA ligase, cytoplasmic"/>
    <property type="match status" value="1"/>
</dbReference>
<evidence type="ECO:0000256" key="12">
    <source>
        <dbReference type="ARBA" id="ARBA00047844"/>
    </source>
</evidence>
<dbReference type="PRINTS" id="PR01042">
    <property type="entry name" value="TRNASYNTHASP"/>
</dbReference>
<dbReference type="OrthoDB" id="1931232at2759"/>
<dbReference type="EC" id="6.1.1.22" evidence="3"/>
<dbReference type="CDD" id="cd04323">
    <property type="entry name" value="AsnRS_cyto_like_N"/>
    <property type="match status" value="1"/>
</dbReference>
<dbReference type="GO" id="GO:0005737">
    <property type="term" value="C:cytoplasm"/>
    <property type="evidence" value="ECO:0007669"/>
    <property type="project" value="UniProtKB-SubCell"/>
</dbReference>
<evidence type="ECO:0000256" key="4">
    <source>
        <dbReference type="ARBA" id="ARBA00022490"/>
    </source>
</evidence>
<dbReference type="Pfam" id="PF20917">
    <property type="entry name" value="AsnRS_N"/>
    <property type="match status" value="1"/>
</dbReference>
<feature type="coiled-coil region" evidence="13">
    <location>
        <begin position="83"/>
        <end position="110"/>
    </location>
</feature>
<dbReference type="Gene3D" id="3.30.1910.20">
    <property type="entry name" value="asparaginyl-tRNA synthetase, N-terminal domain"/>
    <property type="match status" value="1"/>
</dbReference>
<evidence type="ECO:0000256" key="9">
    <source>
        <dbReference type="ARBA" id="ARBA00023146"/>
    </source>
</evidence>
<evidence type="ECO:0000256" key="14">
    <source>
        <dbReference type="SAM" id="MobiDB-lite"/>
    </source>
</evidence>
<accession>A0A7M7KS86</accession>
<evidence type="ECO:0000256" key="8">
    <source>
        <dbReference type="ARBA" id="ARBA00022917"/>
    </source>
</evidence>